<name>A0A7T5R483_9BACT</name>
<evidence type="ECO:0000256" key="1">
    <source>
        <dbReference type="SAM" id="MobiDB-lite"/>
    </source>
</evidence>
<protein>
    <recommendedName>
        <fullName evidence="5">Lipoprotein</fullName>
    </recommendedName>
</protein>
<keyword evidence="2" id="KW-0732">Signal</keyword>
<feature type="compositionally biased region" description="Low complexity" evidence="1">
    <location>
        <begin position="285"/>
        <end position="301"/>
    </location>
</feature>
<reference evidence="3 4" key="1">
    <citation type="submission" date="2020-07" db="EMBL/GenBank/DDBJ databases">
        <title>Huge and variable diversity of episymbiotic CPR bacteria and DPANN archaea in groundwater ecosystems.</title>
        <authorList>
            <person name="He C.Y."/>
            <person name="Keren R."/>
            <person name="Whittaker M."/>
            <person name="Farag I.F."/>
            <person name="Doudna J."/>
            <person name="Cate J.H.D."/>
            <person name="Banfield J.F."/>
        </authorList>
    </citation>
    <scope>NUCLEOTIDE SEQUENCE [LARGE SCALE GENOMIC DNA]</scope>
    <source>
        <strain evidence="3">NC_groundwater_70_Ag_B-0.1um_54_66</strain>
    </source>
</reference>
<feature type="chain" id="PRO_5032738754" description="Lipoprotein" evidence="2">
    <location>
        <begin position="16"/>
        <end position="317"/>
    </location>
</feature>
<evidence type="ECO:0000313" key="4">
    <source>
        <dbReference type="Proteomes" id="UP000595362"/>
    </source>
</evidence>
<feature type="region of interest" description="Disordered" evidence="1">
    <location>
        <begin position="207"/>
        <end position="301"/>
    </location>
</feature>
<evidence type="ECO:0000313" key="3">
    <source>
        <dbReference type="EMBL" id="QQG37151.1"/>
    </source>
</evidence>
<feature type="compositionally biased region" description="Low complexity" evidence="1">
    <location>
        <begin position="255"/>
        <end position="272"/>
    </location>
</feature>
<sequence length="317" mass="33526">MIRKLLCVSAFSVLALGLTGCETMTDVKNRLAAIDFPSFSSDDEIQPAEGAVMASAEGCPQVAVVEDLKHLSQFETPANPTPETNISSISMTGMESSCSKTEKTVAVDIGLRFDAALGPKATNWKTESHSFAYPYFVAVTTPSGEILSKEVFAATIRYDANETALTQEESMRQVIPLREGQDVSGYEILIGFQLTDDELNYNRSRTAQTSAMQPVAPEAMPPQMENAQSTEKTAPAPEPVANAEPAPTAPEKEAAALPAGAAGAEVSAVEPSATEEPSHPVAMKQSTPAPATPPALANPQQQVIRIKADGSVETQSN</sequence>
<dbReference type="PROSITE" id="PS51257">
    <property type="entry name" value="PROKAR_LIPOPROTEIN"/>
    <property type="match status" value="1"/>
</dbReference>
<accession>A0A7T5R483</accession>
<dbReference type="EMBL" id="CP066681">
    <property type="protein sequence ID" value="QQG37151.1"/>
    <property type="molecule type" value="Genomic_DNA"/>
</dbReference>
<feature type="signal peptide" evidence="2">
    <location>
        <begin position="1"/>
        <end position="15"/>
    </location>
</feature>
<evidence type="ECO:0008006" key="5">
    <source>
        <dbReference type="Google" id="ProtNLM"/>
    </source>
</evidence>
<proteinExistence type="predicted"/>
<gene>
    <name evidence="3" type="ORF">HYS17_05155</name>
</gene>
<dbReference type="AlphaFoldDB" id="A0A7T5R483"/>
<organism evidence="3 4">
    <name type="scientific">Micavibrio aeruginosavorus</name>
    <dbReference type="NCBI Taxonomy" id="349221"/>
    <lineage>
        <taxon>Bacteria</taxon>
        <taxon>Pseudomonadati</taxon>
        <taxon>Bdellovibrionota</taxon>
        <taxon>Bdellovibrionia</taxon>
        <taxon>Bdellovibrionales</taxon>
        <taxon>Pseudobdellovibrionaceae</taxon>
        <taxon>Micavibrio</taxon>
    </lineage>
</organism>
<dbReference type="Proteomes" id="UP000595362">
    <property type="component" value="Chromosome"/>
</dbReference>
<evidence type="ECO:0000256" key="2">
    <source>
        <dbReference type="SAM" id="SignalP"/>
    </source>
</evidence>